<dbReference type="Proteomes" id="UP000199372">
    <property type="component" value="Unassembled WGS sequence"/>
</dbReference>
<protein>
    <submittedName>
        <fullName evidence="2">Uncharacterized protein</fullName>
    </submittedName>
</protein>
<evidence type="ECO:0000313" key="2">
    <source>
        <dbReference type="EMBL" id="SEN41044.1"/>
    </source>
</evidence>
<dbReference type="RefSeq" id="WP_091845274.1">
    <property type="nucleotide sequence ID" value="NZ_FOCM01000004.1"/>
</dbReference>
<keyword evidence="3" id="KW-1185">Reference proteome</keyword>
<gene>
    <name evidence="2" type="ORF">SAMN04488011_1048</name>
</gene>
<organism evidence="2 3">
    <name type="scientific">Palleronia pelagia</name>
    <dbReference type="NCBI Taxonomy" id="387096"/>
    <lineage>
        <taxon>Bacteria</taxon>
        <taxon>Pseudomonadati</taxon>
        <taxon>Pseudomonadota</taxon>
        <taxon>Alphaproteobacteria</taxon>
        <taxon>Rhodobacterales</taxon>
        <taxon>Roseobacteraceae</taxon>
        <taxon>Palleronia</taxon>
    </lineage>
</organism>
<sequence>MFVQYHSQTRTDADRPATAYEAERAEILDRVDAARRRDRDDRRARRLRTLRRLVRLPLGNRRKEPKFPLATRTRRR</sequence>
<feature type="region of interest" description="Disordered" evidence="1">
    <location>
        <begin position="57"/>
        <end position="76"/>
    </location>
</feature>
<dbReference type="EMBL" id="FOCM01000004">
    <property type="protein sequence ID" value="SEN41044.1"/>
    <property type="molecule type" value="Genomic_DNA"/>
</dbReference>
<proteinExistence type="predicted"/>
<evidence type="ECO:0000313" key="3">
    <source>
        <dbReference type="Proteomes" id="UP000199372"/>
    </source>
</evidence>
<name>A0A1H8GBC4_9RHOB</name>
<evidence type="ECO:0000256" key="1">
    <source>
        <dbReference type="SAM" id="MobiDB-lite"/>
    </source>
</evidence>
<reference evidence="3" key="1">
    <citation type="submission" date="2016-10" db="EMBL/GenBank/DDBJ databases">
        <authorList>
            <person name="Varghese N."/>
            <person name="Submissions S."/>
        </authorList>
    </citation>
    <scope>NUCLEOTIDE SEQUENCE [LARGE SCALE GENOMIC DNA]</scope>
    <source>
        <strain evidence="3">DSM 26893</strain>
    </source>
</reference>
<accession>A0A1H8GBC4</accession>
<dbReference type="AlphaFoldDB" id="A0A1H8GBC4"/>